<dbReference type="WBParaSite" id="MhA1_Contig841.frz3.gene3">
    <property type="protein sequence ID" value="MhA1_Contig841.frz3.gene3"/>
    <property type="gene ID" value="MhA1_Contig841.frz3.gene3"/>
</dbReference>
<sequence>MDKTPTEQSFDEDYDCCNSHCSSFQKEMNDKYSALESLVANHVKKIRELEQDNRQLKDFKASHEFAVADLDKQLSNFKFSQVAVVADLDKKINDLQQQLCVSLSTQNVSISQNNAIVSNVLEKIEGIGKLKRDVDEKIAQFNEAFAKNVPTPPSTLYIHSENKLAKISYTQSCCDENCKNANGLCNNGNGVVKLRDSGTSAIYRSTTQIDKQNREIMVFAEKKNMSADIPSDIPDHVYVTKYYEVEVLVDDEENDWDVEAGLFNDENNYYRIGKDGKYHTTDKNNNGIFTEPFVGNPVILVLDKTFRHVTKMLKCNFSSL</sequence>
<proteinExistence type="predicted"/>
<reference evidence="3" key="1">
    <citation type="submission" date="2016-11" db="UniProtKB">
        <authorList>
            <consortium name="WormBaseParasite"/>
        </authorList>
    </citation>
    <scope>IDENTIFICATION</scope>
</reference>
<evidence type="ECO:0000313" key="2">
    <source>
        <dbReference type="Proteomes" id="UP000095281"/>
    </source>
</evidence>
<evidence type="ECO:0000313" key="3">
    <source>
        <dbReference type="WBParaSite" id="MhA1_Contig841.frz3.gene3"/>
    </source>
</evidence>
<organism evidence="2 3">
    <name type="scientific">Meloidogyne hapla</name>
    <name type="common">Root-knot nematode worm</name>
    <dbReference type="NCBI Taxonomy" id="6305"/>
    <lineage>
        <taxon>Eukaryota</taxon>
        <taxon>Metazoa</taxon>
        <taxon>Ecdysozoa</taxon>
        <taxon>Nematoda</taxon>
        <taxon>Chromadorea</taxon>
        <taxon>Rhabditida</taxon>
        <taxon>Tylenchina</taxon>
        <taxon>Tylenchomorpha</taxon>
        <taxon>Tylenchoidea</taxon>
        <taxon>Meloidogynidae</taxon>
        <taxon>Meloidogyninae</taxon>
        <taxon>Meloidogyne</taxon>
    </lineage>
</organism>
<accession>A0A1I8C152</accession>
<evidence type="ECO:0000256" key="1">
    <source>
        <dbReference type="SAM" id="Coils"/>
    </source>
</evidence>
<name>A0A1I8C152_MELHA</name>
<feature type="coiled-coil region" evidence="1">
    <location>
        <begin position="32"/>
        <end position="59"/>
    </location>
</feature>
<keyword evidence="2" id="KW-1185">Reference proteome</keyword>
<dbReference type="Proteomes" id="UP000095281">
    <property type="component" value="Unplaced"/>
</dbReference>
<dbReference type="AlphaFoldDB" id="A0A1I8C152"/>
<protein>
    <submittedName>
        <fullName evidence="3">Fibrinogen C-terminal domain-containing protein</fullName>
    </submittedName>
</protein>
<keyword evidence="1" id="KW-0175">Coiled coil</keyword>